<dbReference type="Pfam" id="PF13468">
    <property type="entry name" value="Glyoxalase_3"/>
    <property type="match status" value="1"/>
</dbReference>
<protein>
    <submittedName>
        <fullName evidence="2">Glyoxalase-like domain-containing protein</fullName>
    </submittedName>
</protein>
<dbReference type="OrthoDB" id="8451710at2"/>
<dbReference type="RefSeq" id="WP_091845286.1">
    <property type="nucleotide sequence ID" value="NZ_FOCM01000004.1"/>
</dbReference>
<dbReference type="Gene3D" id="3.10.180.10">
    <property type="entry name" value="2,3-Dihydroxybiphenyl 1,2-Dioxygenase, domain 1"/>
    <property type="match status" value="1"/>
</dbReference>
<feature type="domain" description="Glyoxalase-like" evidence="1">
    <location>
        <begin position="3"/>
        <end position="173"/>
    </location>
</feature>
<proteinExistence type="predicted"/>
<accession>A0A1H8GBW8</accession>
<evidence type="ECO:0000313" key="2">
    <source>
        <dbReference type="EMBL" id="SEN41546.1"/>
    </source>
</evidence>
<dbReference type="EMBL" id="FOCM01000004">
    <property type="protein sequence ID" value="SEN41546.1"/>
    <property type="molecule type" value="Genomic_DNA"/>
</dbReference>
<sequence length="209" mass="22769">MQLDHVVVLAETLDEGSRAVEEMLGVPLEAGGSHALMGTHNRLLSLGEDCYLEVIAVDPDAPKPGRTRWFGLDGFSGPPRLGNWVVRAKDLRGQMAEAPMGMGELTQFERGGLEWSMAVPADGMLPFDNVLPALMQWKGARAQSRLTERGCKMKRVVLRHPDAERLRAEWPALAQMPKVAIEVSAHPSLEAEIVTPRGLVALSSLTETA</sequence>
<dbReference type="Proteomes" id="UP000199372">
    <property type="component" value="Unassembled WGS sequence"/>
</dbReference>
<keyword evidence="3" id="KW-1185">Reference proteome</keyword>
<dbReference type="InterPro" id="IPR029068">
    <property type="entry name" value="Glyas_Bleomycin-R_OHBP_Dase"/>
</dbReference>
<evidence type="ECO:0000313" key="3">
    <source>
        <dbReference type="Proteomes" id="UP000199372"/>
    </source>
</evidence>
<dbReference type="AlphaFoldDB" id="A0A1H8GBW8"/>
<organism evidence="2 3">
    <name type="scientific">Palleronia pelagia</name>
    <dbReference type="NCBI Taxonomy" id="387096"/>
    <lineage>
        <taxon>Bacteria</taxon>
        <taxon>Pseudomonadati</taxon>
        <taxon>Pseudomonadota</taxon>
        <taxon>Alphaproteobacteria</taxon>
        <taxon>Rhodobacterales</taxon>
        <taxon>Roseobacteraceae</taxon>
        <taxon>Palleronia</taxon>
    </lineage>
</organism>
<reference evidence="3" key="1">
    <citation type="submission" date="2016-10" db="EMBL/GenBank/DDBJ databases">
        <authorList>
            <person name="Varghese N."/>
            <person name="Submissions S."/>
        </authorList>
    </citation>
    <scope>NUCLEOTIDE SEQUENCE [LARGE SCALE GENOMIC DNA]</scope>
    <source>
        <strain evidence="3">DSM 26893</strain>
    </source>
</reference>
<gene>
    <name evidence="2" type="ORF">SAMN04488011_10424</name>
</gene>
<name>A0A1H8GBW8_9RHOB</name>
<dbReference type="InterPro" id="IPR025870">
    <property type="entry name" value="Glyoxalase-like_dom"/>
</dbReference>
<evidence type="ECO:0000259" key="1">
    <source>
        <dbReference type="Pfam" id="PF13468"/>
    </source>
</evidence>